<proteinExistence type="predicted"/>
<dbReference type="Proteomes" id="UP001157091">
    <property type="component" value="Unassembled WGS sequence"/>
</dbReference>
<evidence type="ECO:0000313" key="2">
    <source>
        <dbReference type="Proteomes" id="UP001157091"/>
    </source>
</evidence>
<comment type="caution">
    <text evidence="1">The sequence shown here is derived from an EMBL/GenBank/DDBJ whole genome shotgun (WGS) entry which is preliminary data.</text>
</comment>
<protein>
    <submittedName>
        <fullName evidence="1">Uncharacterized protein</fullName>
    </submittedName>
</protein>
<accession>A0ABQ6I146</accession>
<gene>
    <name evidence="1" type="ORF">GCM10025864_17150</name>
</gene>
<organism evidence="1 2">
    <name type="scientific">Luteimicrobium album</name>
    <dbReference type="NCBI Taxonomy" id="1054550"/>
    <lineage>
        <taxon>Bacteria</taxon>
        <taxon>Bacillati</taxon>
        <taxon>Actinomycetota</taxon>
        <taxon>Actinomycetes</taxon>
        <taxon>Micrococcales</taxon>
        <taxon>Luteimicrobium</taxon>
    </lineage>
</organism>
<dbReference type="EMBL" id="BSUK01000001">
    <property type="protein sequence ID" value="GMA23956.1"/>
    <property type="molecule type" value="Genomic_DNA"/>
</dbReference>
<name>A0ABQ6I146_9MICO</name>
<keyword evidence="2" id="KW-1185">Reference proteome</keyword>
<evidence type="ECO:0000313" key="1">
    <source>
        <dbReference type="EMBL" id="GMA23956.1"/>
    </source>
</evidence>
<reference evidence="2" key="1">
    <citation type="journal article" date="2019" name="Int. J. Syst. Evol. Microbiol.">
        <title>The Global Catalogue of Microorganisms (GCM) 10K type strain sequencing project: providing services to taxonomists for standard genome sequencing and annotation.</title>
        <authorList>
            <consortium name="The Broad Institute Genomics Platform"/>
            <consortium name="The Broad Institute Genome Sequencing Center for Infectious Disease"/>
            <person name="Wu L."/>
            <person name="Ma J."/>
        </authorList>
    </citation>
    <scope>NUCLEOTIDE SEQUENCE [LARGE SCALE GENOMIC DNA]</scope>
    <source>
        <strain evidence="2">NBRC 106348</strain>
    </source>
</reference>
<sequence>MIEPRETGMVRNRDAMPRVTSIDTEIAAPDAAPAIAMTRIVGATNAR</sequence>